<organism evidence="2 3">
    <name type="scientific">Burkholderia gladioli</name>
    <name type="common">Pseudomonas marginata</name>
    <name type="synonym">Phytomonas marginata</name>
    <dbReference type="NCBI Taxonomy" id="28095"/>
    <lineage>
        <taxon>Bacteria</taxon>
        <taxon>Pseudomonadati</taxon>
        <taxon>Pseudomonadota</taxon>
        <taxon>Betaproteobacteria</taxon>
        <taxon>Burkholderiales</taxon>
        <taxon>Burkholderiaceae</taxon>
        <taxon>Burkholderia</taxon>
    </lineage>
</organism>
<accession>A0AAW3EUG0</accession>
<comment type="caution">
    <text evidence="2">The sequence shown here is derived from an EMBL/GenBank/DDBJ whole genome shotgun (WGS) entry which is preliminary data.</text>
</comment>
<protein>
    <submittedName>
        <fullName evidence="2">Uncharacterized protein</fullName>
    </submittedName>
</protein>
<gene>
    <name evidence="2" type="ORF">DM48_6976</name>
</gene>
<evidence type="ECO:0000313" key="3">
    <source>
        <dbReference type="Proteomes" id="UP000029590"/>
    </source>
</evidence>
<dbReference type="EMBL" id="JPGG01000017">
    <property type="protein sequence ID" value="KGC10843.1"/>
    <property type="molecule type" value="Genomic_DNA"/>
</dbReference>
<proteinExistence type="predicted"/>
<dbReference type="AlphaFoldDB" id="A0AAW3EUG0"/>
<feature type="region of interest" description="Disordered" evidence="1">
    <location>
        <begin position="78"/>
        <end position="103"/>
    </location>
</feature>
<reference evidence="2 3" key="1">
    <citation type="submission" date="2014-04" db="EMBL/GenBank/DDBJ databases">
        <authorList>
            <person name="Bishop-Lilly K.A."/>
            <person name="Broomall S.M."/>
            <person name="Chain P.S."/>
            <person name="Chertkov O."/>
            <person name="Coyne S.R."/>
            <person name="Daligault H.E."/>
            <person name="Davenport K.W."/>
            <person name="Erkkila T."/>
            <person name="Frey K.G."/>
            <person name="Gibbons H.S."/>
            <person name="Gu W."/>
            <person name="Jaissle J."/>
            <person name="Johnson S.L."/>
            <person name="Koroleva G.I."/>
            <person name="Ladner J.T."/>
            <person name="Lo C.-C."/>
            <person name="Minogue T.D."/>
            <person name="Munk C."/>
            <person name="Palacios G.F."/>
            <person name="Redden C.L."/>
            <person name="Rosenzweig C.N."/>
            <person name="Scholz M.B."/>
            <person name="Teshima H."/>
            <person name="Xu Y."/>
        </authorList>
    </citation>
    <scope>NUCLEOTIDE SEQUENCE [LARGE SCALE GENOMIC DNA]</scope>
    <source>
        <strain evidence="3">gladioli</strain>
    </source>
</reference>
<dbReference type="Proteomes" id="UP000029590">
    <property type="component" value="Unassembled WGS sequence"/>
</dbReference>
<evidence type="ECO:0000256" key="1">
    <source>
        <dbReference type="SAM" id="MobiDB-lite"/>
    </source>
</evidence>
<name>A0AAW3EUG0_BURGA</name>
<dbReference type="RefSeq" id="WP_370449028.1">
    <property type="nucleotide sequence ID" value="NZ_CADEPT010000019.1"/>
</dbReference>
<sequence length="103" mass="10967">MNQGISLRRAGARCAWMAAMLVVMAGGGHVMAKEDRPPVVLDTQTGIHDGRSGVVLQTAPLNPAPIVAPAQIRQPAQLPQDNQQTPLIVAPYIRVPTDSGPRR</sequence>
<evidence type="ECO:0000313" key="2">
    <source>
        <dbReference type="EMBL" id="KGC10843.1"/>
    </source>
</evidence>